<evidence type="ECO:0000256" key="9">
    <source>
        <dbReference type="ARBA" id="ARBA00022748"/>
    </source>
</evidence>
<keyword evidence="5 12" id="KW-0813">Transport</keyword>
<evidence type="ECO:0000313" key="14">
    <source>
        <dbReference type="Proteomes" id="UP001243420"/>
    </source>
</evidence>
<comment type="function">
    <text evidence="1 12">Required for the export of heme to the periplasm for the biogenesis of c-type cytochromes.</text>
</comment>
<dbReference type="Pfam" id="PF04995">
    <property type="entry name" value="CcmD"/>
    <property type="match status" value="1"/>
</dbReference>
<dbReference type="RefSeq" id="WP_279965700.1">
    <property type="nucleotide sequence ID" value="NZ_CP122537.1"/>
</dbReference>
<dbReference type="NCBIfam" id="TIGR03141">
    <property type="entry name" value="cytochro_ccmD"/>
    <property type="match status" value="1"/>
</dbReference>
<dbReference type="Proteomes" id="UP001243420">
    <property type="component" value="Chromosome"/>
</dbReference>
<protein>
    <recommendedName>
        <fullName evidence="4 12">Heme exporter protein D</fullName>
    </recommendedName>
</protein>
<keyword evidence="9 12" id="KW-0201">Cytochrome c-type biogenesis</keyword>
<comment type="similarity">
    <text evidence="3 12">Belongs to the CcmD/CycX/HelD family.</text>
</comment>
<keyword evidence="6 12" id="KW-1003">Cell membrane</keyword>
<dbReference type="EMBL" id="CP122537">
    <property type="protein sequence ID" value="WGH78949.1"/>
    <property type="molecule type" value="Genomic_DNA"/>
</dbReference>
<evidence type="ECO:0000256" key="12">
    <source>
        <dbReference type="RuleBase" id="RU363101"/>
    </source>
</evidence>
<comment type="subcellular location">
    <subcellularLocation>
        <location evidence="2 12">Cell inner membrane</location>
        <topology evidence="2 12">Single-pass membrane protein</topology>
    </subcellularLocation>
</comment>
<name>A0ABY8LCB5_9RHOB</name>
<evidence type="ECO:0000256" key="2">
    <source>
        <dbReference type="ARBA" id="ARBA00004377"/>
    </source>
</evidence>
<evidence type="ECO:0000256" key="1">
    <source>
        <dbReference type="ARBA" id="ARBA00002442"/>
    </source>
</evidence>
<gene>
    <name evidence="13" type="primary">ccmD</name>
    <name evidence="13" type="ORF">P8627_01420</name>
</gene>
<evidence type="ECO:0000313" key="13">
    <source>
        <dbReference type="EMBL" id="WGH78949.1"/>
    </source>
</evidence>
<evidence type="ECO:0000256" key="3">
    <source>
        <dbReference type="ARBA" id="ARBA00008741"/>
    </source>
</evidence>
<organism evidence="13 14">
    <name type="scientific">Jannaschia ovalis</name>
    <dbReference type="NCBI Taxonomy" id="3038773"/>
    <lineage>
        <taxon>Bacteria</taxon>
        <taxon>Pseudomonadati</taxon>
        <taxon>Pseudomonadota</taxon>
        <taxon>Alphaproteobacteria</taxon>
        <taxon>Rhodobacterales</taxon>
        <taxon>Roseobacteraceae</taxon>
        <taxon>Jannaschia</taxon>
    </lineage>
</organism>
<evidence type="ECO:0000256" key="7">
    <source>
        <dbReference type="ARBA" id="ARBA00022519"/>
    </source>
</evidence>
<evidence type="ECO:0000256" key="8">
    <source>
        <dbReference type="ARBA" id="ARBA00022692"/>
    </source>
</evidence>
<evidence type="ECO:0000256" key="6">
    <source>
        <dbReference type="ARBA" id="ARBA00022475"/>
    </source>
</evidence>
<keyword evidence="11 12" id="KW-0472">Membrane</keyword>
<evidence type="ECO:0000256" key="10">
    <source>
        <dbReference type="ARBA" id="ARBA00022989"/>
    </source>
</evidence>
<evidence type="ECO:0000256" key="4">
    <source>
        <dbReference type="ARBA" id="ARBA00016461"/>
    </source>
</evidence>
<keyword evidence="7 12" id="KW-0997">Cell inner membrane</keyword>
<sequence>MIELGKYAFDILLAYGLTAVLILGLVVQSLLAARAARRALEERGE</sequence>
<proteinExistence type="inferred from homology"/>
<feature type="transmembrane region" description="Helical" evidence="12">
    <location>
        <begin position="12"/>
        <end position="33"/>
    </location>
</feature>
<keyword evidence="14" id="KW-1185">Reference proteome</keyword>
<evidence type="ECO:0000256" key="11">
    <source>
        <dbReference type="ARBA" id="ARBA00023136"/>
    </source>
</evidence>
<accession>A0ABY8LCB5</accession>
<keyword evidence="8 12" id="KW-0812">Transmembrane</keyword>
<dbReference type="InterPro" id="IPR007078">
    <property type="entry name" value="Haem_export_protD_CcmD"/>
</dbReference>
<evidence type="ECO:0000256" key="5">
    <source>
        <dbReference type="ARBA" id="ARBA00022448"/>
    </source>
</evidence>
<reference evidence="13 14" key="1">
    <citation type="submission" date="2023-04" db="EMBL/GenBank/DDBJ databases">
        <title>Jannaschia ovalis sp. nov., a marine bacterium isolated from sea tidal flat.</title>
        <authorList>
            <person name="Kwon D.Y."/>
            <person name="Kim J.-J."/>
        </authorList>
    </citation>
    <scope>NUCLEOTIDE SEQUENCE [LARGE SCALE GENOMIC DNA]</scope>
    <source>
        <strain evidence="13 14">GRR-S6-38</strain>
    </source>
</reference>
<keyword evidence="10 12" id="KW-1133">Transmembrane helix</keyword>